<dbReference type="OrthoDB" id="2440220at2759"/>
<organism evidence="1 2">
    <name type="scientific">Gigaspora rosea</name>
    <dbReference type="NCBI Taxonomy" id="44941"/>
    <lineage>
        <taxon>Eukaryota</taxon>
        <taxon>Fungi</taxon>
        <taxon>Fungi incertae sedis</taxon>
        <taxon>Mucoromycota</taxon>
        <taxon>Glomeromycotina</taxon>
        <taxon>Glomeromycetes</taxon>
        <taxon>Diversisporales</taxon>
        <taxon>Gigasporaceae</taxon>
        <taxon>Gigaspora</taxon>
    </lineage>
</organism>
<dbReference type="Proteomes" id="UP000266673">
    <property type="component" value="Unassembled WGS sequence"/>
</dbReference>
<name>A0A397VEE9_9GLOM</name>
<dbReference type="EMBL" id="QKWP01000430">
    <property type="protein sequence ID" value="RIB20201.1"/>
    <property type="molecule type" value="Genomic_DNA"/>
</dbReference>
<evidence type="ECO:0000313" key="2">
    <source>
        <dbReference type="Proteomes" id="UP000266673"/>
    </source>
</evidence>
<accession>A0A397VEE9</accession>
<gene>
    <name evidence="1" type="ORF">C2G38_2179846</name>
</gene>
<proteinExistence type="predicted"/>
<protein>
    <submittedName>
        <fullName evidence="1">Uncharacterized protein</fullName>
    </submittedName>
</protein>
<dbReference type="AlphaFoldDB" id="A0A397VEE9"/>
<comment type="caution">
    <text evidence="1">The sequence shown here is derived from an EMBL/GenBank/DDBJ whole genome shotgun (WGS) entry which is preliminary data.</text>
</comment>
<keyword evidence="2" id="KW-1185">Reference proteome</keyword>
<reference evidence="1 2" key="1">
    <citation type="submission" date="2018-06" db="EMBL/GenBank/DDBJ databases">
        <title>Comparative genomics reveals the genomic features of Rhizophagus irregularis, R. cerebriforme, R. diaphanum and Gigaspora rosea, and their symbiotic lifestyle signature.</title>
        <authorList>
            <person name="Morin E."/>
            <person name="San Clemente H."/>
            <person name="Chen E.C.H."/>
            <person name="De La Providencia I."/>
            <person name="Hainaut M."/>
            <person name="Kuo A."/>
            <person name="Kohler A."/>
            <person name="Murat C."/>
            <person name="Tang N."/>
            <person name="Roy S."/>
            <person name="Loubradou J."/>
            <person name="Henrissat B."/>
            <person name="Grigoriev I.V."/>
            <person name="Corradi N."/>
            <person name="Roux C."/>
            <person name="Martin F.M."/>
        </authorList>
    </citation>
    <scope>NUCLEOTIDE SEQUENCE [LARGE SCALE GENOMIC DNA]</scope>
    <source>
        <strain evidence="1 2">DAOM 194757</strain>
    </source>
</reference>
<sequence length="184" mass="21585">MPKQKTNQGPCSIYNCNKESTIFRSLTDNAFAKSLATGTLQQYSYLQINQQICNAHYMEIVENVWKSATLVLEPNNFKKMLEESDSDLIRFFDEIFHNPVNIDASIICEQLINKYQGLFDLSYSQCKIQWASTKQSESFKFDRIDQLTIYFYDDTIAERKEERKIKETILIEIKESLFILCKII</sequence>
<evidence type="ECO:0000313" key="1">
    <source>
        <dbReference type="EMBL" id="RIB20201.1"/>
    </source>
</evidence>